<feature type="signal peptide" evidence="1">
    <location>
        <begin position="1"/>
        <end position="26"/>
    </location>
</feature>
<name>C6BUD2_MARSD</name>
<evidence type="ECO:0000313" key="3">
    <source>
        <dbReference type="Proteomes" id="UP000002601"/>
    </source>
</evidence>
<dbReference type="AlphaFoldDB" id="C6BUD2"/>
<dbReference type="OrthoDB" id="5458453at2"/>
<keyword evidence="1" id="KW-0732">Signal</keyword>
<evidence type="ECO:0008006" key="4">
    <source>
        <dbReference type="Google" id="ProtNLM"/>
    </source>
</evidence>
<keyword evidence="3" id="KW-1185">Reference proteome</keyword>
<dbReference type="RefSeq" id="WP_015851757.1">
    <property type="nucleotide sequence ID" value="NC_012881.1"/>
</dbReference>
<protein>
    <recommendedName>
        <fullName evidence="4">CVNH domain-containing protein</fullName>
    </recommendedName>
</protein>
<dbReference type="HOGENOM" id="CLU_2205806_0_0_7"/>
<reference evidence="2 3" key="1">
    <citation type="submission" date="2009-06" db="EMBL/GenBank/DDBJ databases">
        <title>Complete sequence of Desulfovibrio salexigens DSM 2638.</title>
        <authorList>
            <consortium name="US DOE Joint Genome Institute"/>
            <person name="Lucas S."/>
            <person name="Copeland A."/>
            <person name="Lapidus A."/>
            <person name="Glavina del Rio T."/>
            <person name="Tice H."/>
            <person name="Bruce D."/>
            <person name="Goodwin L."/>
            <person name="Pitluck S."/>
            <person name="Munk A.C."/>
            <person name="Brettin T."/>
            <person name="Detter J.C."/>
            <person name="Han C."/>
            <person name="Tapia R."/>
            <person name="Larimer F."/>
            <person name="Land M."/>
            <person name="Hauser L."/>
            <person name="Kyrpides N."/>
            <person name="Anderson I."/>
            <person name="Wall J.D."/>
            <person name="Arkin A.P."/>
            <person name="Dehal P."/>
            <person name="Chivian D."/>
            <person name="Giles B."/>
            <person name="Hazen T.C."/>
        </authorList>
    </citation>
    <scope>NUCLEOTIDE SEQUENCE [LARGE SCALE GENOMIC DNA]</scope>
    <source>
        <strain evidence="3">ATCC 14822 / DSM 2638 / NCIMB 8403 / VKM B-1763</strain>
    </source>
</reference>
<dbReference type="eggNOG" id="ENOG5032CRU">
    <property type="taxonomic scope" value="Bacteria"/>
</dbReference>
<proteinExistence type="predicted"/>
<dbReference type="KEGG" id="dsa:Desal_1880"/>
<sequence>MKFSKIATIAYAIFFLVIVSSSTAFADVSTYKCNQGPACIDERVNFGTAQIKCTDVNGDVLSDWVCEYELEYTCTNQLTGEIRKGGFDPMASSLCSKLCGPCKEGWK</sequence>
<accession>C6BUD2</accession>
<organism evidence="2 3">
    <name type="scientific">Maridesulfovibrio salexigens (strain ATCC 14822 / DSM 2638 / NCIMB 8403 / VKM B-1763)</name>
    <name type="common">Desulfovibrio salexigens</name>
    <dbReference type="NCBI Taxonomy" id="526222"/>
    <lineage>
        <taxon>Bacteria</taxon>
        <taxon>Pseudomonadati</taxon>
        <taxon>Thermodesulfobacteriota</taxon>
        <taxon>Desulfovibrionia</taxon>
        <taxon>Desulfovibrionales</taxon>
        <taxon>Desulfovibrionaceae</taxon>
        <taxon>Maridesulfovibrio</taxon>
    </lineage>
</organism>
<dbReference type="EMBL" id="CP001649">
    <property type="protein sequence ID" value="ACS79941.1"/>
    <property type="molecule type" value="Genomic_DNA"/>
</dbReference>
<evidence type="ECO:0000256" key="1">
    <source>
        <dbReference type="SAM" id="SignalP"/>
    </source>
</evidence>
<evidence type="ECO:0000313" key="2">
    <source>
        <dbReference type="EMBL" id="ACS79941.1"/>
    </source>
</evidence>
<feature type="chain" id="PRO_5002962669" description="CVNH domain-containing protein" evidence="1">
    <location>
        <begin position="27"/>
        <end position="107"/>
    </location>
</feature>
<gene>
    <name evidence="2" type="ordered locus">Desal_1880</name>
</gene>
<dbReference type="Proteomes" id="UP000002601">
    <property type="component" value="Chromosome"/>
</dbReference>